<keyword evidence="1" id="KW-0472">Membrane</keyword>
<dbReference type="EMBL" id="JBHSMS010000015">
    <property type="protein sequence ID" value="MFC5510393.1"/>
    <property type="molecule type" value="Genomic_DNA"/>
</dbReference>
<keyword evidence="3" id="KW-1185">Reference proteome</keyword>
<feature type="transmembrane region" description="Helical" evidence="1">
    <location>
        <begin position="24"/>
        <end position="49"/>
    </location>
</feature>
<keyword evidence="1" id="KW-0812">Transmembrane</keyword>
<name>A0ABW0PDE8_9BURK</name>
<sequence>MSEERVPKHGKADVAFAGAQLSDAWLLIGSVFVAMVAGSMFGWVAYVGVPMLGFFGTKAYIQWKGNNLPGRFRVLLYRWGVAGYSAAFNRKKKLFIGDGKIINPGALHMGAIARADVLVEEIPPLTSVSTHIPVAPVNDGAHELVS</sequence>
<reference evidence="3" key="1">
    <citation type="journal article" date="2019" name="Int. J. Syst. Evol. Microbiol.">
        <title>The Global Catalogue of Microorganisms (GCM) 10K type strain sequencing project: providing services to taxonomists for standard genome sequencing and annotation.</title>
        <authorList>
            <consortium name="The Broad Institute Genomics Platform"/>
            <consortium name="The Broad Institute Genome Sequencing Center for Infectious Disease"/>
            <person name="Wu L."/>
            <person name="Ma J."/>
        </authorList>
    </citation>
    <scope>NUCLEOTIDE SEQUENCE [LARGE SCALE GENOMIC DNA]</scope>
    <source>
        <strain evidence="3">CCUG 38813</strain>
    </source>
</reference>
<keyword evidence="1" id="KW-1133">Transmembrane helix</keyword>
<organism evidence="2 3">
    <name type="scientific">Massilia jejuensis</name>
    <dbReference type="NCBI Taxonomy" id="648894"/>
    <lineage>
        <taxon>Bacteria</taxon>
        <taxon>Pseudomonadati</taxon>
        <taxon>Pseudomonadota</taxon>
        <taxon>Betaproteobacteria</taxon>
        <taxon>Burkholderiales</taxon>
        <taxon>Oxalobacteraceae</taxon>
        <taxon>Telluria group</taxon>
        <taxon>Massilia</taxon>
    </lineage>
</organism>
<gene>
    <name evidence="2" type="ORF">ACFPOU_04525</name>
</gene>
<dbReference type="RefSeq" id="WP_259213588.1">
    <property type="nucleotide sequence ID" value="NZ_JBHSMS010000015.1"/>
</dbReference>
<proteinExistence type="predicted"/>
<protein>
    <submittedName>
        <fullName evidence="2">Uncharacterized protein</fullName>
    </submittedName>
</protein>
<dbReference type="Proteomes" id="UP001596031">
    <property type="component" value="Unassembled WGS sequence"/>
</dbReference>
<evidence type="ECO:0000313" key="2">
    <source>
        <dbReference type="EMBL" id="MFC5510393.1"/>
    </source>
</evidence>
<comment type="caution">
    <text evidence="2">The sequence shown here is derived from an EMBL/GenBank/DDBJ whole genome shotgun (WGS) entry which is preliminary data.</text>
</comment>
<evidence type="ECO:0000313" key="3">
    <source>
        <dbReference type="Proteomes" id="UP001596031"/>
    </source>
</evidence>
<accession>A0ABW0PDE8</accession>
<evidence type="ECO:0000256" key="1">
    <source>
        <dbReference type="SAM" id="Phobius"/>
    </source>
</evidence>